<dbReference type="EMBL" id="JAGMUU010000026">
    <property type="protein sequence ID" value="KAH7121986.1"/>
    <property type="molecule type" value="Genomic_DNA"/>
</dbReference>
<keyword evidence="5 9" id="KW-0560">Oxidoreductase</keyword>
<dbReference type="GO" id="GO:0005506">
    <property type="term" value="F:iron ion binding"/>
    <property type="evidence" value="ECO:0007669"/>
    <property type="project" value="InterPro"/>
</dbReference>
<dbReference type="PROSITE" id="PS00086">
    <property type="entry name" value="CYTOCHROME_P450"/>
    <property type="match status" value="1"/>
</dbReference>
<evidence type="ECO:0000256" key="2">
    <source>
        <dbReference type="ARBA" id="ARBA00010617"/>
    </source>
</evidence>
<dbReference type="AlphaFoldDB" id="A0A9P9DMM7"/>
<evidence type="ECO:0000256" key="5">
    <source>
        <dbReference type="ARBA" id="ARBA00023002"/>
    </source>
</evidence>
<dbReference type="GO" id="GO:0004497">
    <property type="term" value="F:monooxygenase activity"/>
    <property type="evidence" value="ECO:0007669"/>
    <property type="project" value="UniProtKB-KW"/>
</dbReference>
<dbReference type="PANTHER" id="PTHR24305">
    <property type="entry name" value="CYTOCHROME P450"/>
    <property type="match status" value="1"/>
</dbReference>
<dbReference type="InterPro" id="IPR036396">
    <property type="entry name" value="Cyt_P450_sf"/>
</dbReference>
<dbReference type="GO" id="GO:0020037">
    <property type="term" value="F:heme binding"/>
    <property type="evidence" value="ECO:0007669"/>
    <property type="project" value="InterPro"/>
</dbReference>
<dbReference type="SUPFAM" id="SSF48264">
    <property type="entry name" value="Cytochrome P450"/>
    <property type="match status" value="1"/>
</dbReference>
<proteinExistence type="inferred from homology"/>
<evidence type="ECO:0000313" key="10">
    <source>
        <dbReference type="EMBL" id="KAH7121986.1"/>
    </source>
</evidence>
<evidence type="ECO:0000256" key="4">
    <source>
        <dbReference type="ARBA" id="ARBA00022723"/>
    </source>
</evidence>
<comment type="caution">
    <text evidence="10">The sequence shown here is derived from an EMBL/GenBank/DDBJ whole genome shotgun (WGS) entry which is preliminary data.</text>
</comment>
<reference evidence="10" key="1">
    <citation type="journal article" date="2021" name="Nat. Commun.">
        <title>Genetic determinants of endophytism in the Arabidopsis root mycobiome.</title>
        <authorList>
            <person name="Mesny F."/>
            <person name="Miyauchi S."/>
            <person name="Thiergart T."/>
            <person name="Pickel B."/>
            <person name="Atanasova L."/>
            <person name="Karlsson M."/>
            <person name="Huettel B."/>
            <person name="Barry K.W."/>
            <person name="Haridas S."/>
            <person name="Chen C."/>
            <person name="Bauer D."/>
            <person name="Andreopoulos W."/>
            <person name="Pangilinan J."/>
            <person name="LaButti K."/>
            <person name="Riley R."/>
            <person name="Lipzen A."/>
            <person name="Clum A."/>
            <person name="Drula E."/>
            <person name="Henrissat B."/>
            <person name="Kohler A."/>
            <person name="Grigoriev I.V."/>
            <person name="Martin F.M."/>
            <person name="Hacquard S."/>
        </authorList>
    </citation>
    <scope>NUCLEOTIDE SEQUENCE</scope>
    <source>
        <strain evidence="10">MPI-CAGE-AT-0021</strain>
    </source>
</reference>
<evidence type="ECO:0000256" key="9">
    <source>
        <dbReference type="RuleBase" id="RU000461"/>
    </source>
</evidence>
<evidence type="ECO:0000256" key="6">
    <source>
        <dbReference type="ARBA" id="ARBA00023004"/>
    </source>
</evidence>
<keyword evidence="7 9" id="KW-0503">Monooxygenase</keyword>
<dbReference type="GO" id="GO:0016705">
    <property type="term" value="F:oxidoreductase activity, acting on paired donors, with incorporation or reduction of molecular oxygen"/>
    <property type="evidence" value="ECO:0007669"/>
    <property type="project" value="InterPro"/>
</dbReference>
<dbReference type="PANTHER" id="PTHR24305:SF157">
    <property type="entry name" value="N-ACETYLTRYPTOPHAN 6-HYDROXYLASE IVOC-RELATED"/>
    <property type="match status" value="1"/>
</dbReference>
<evidence type="ECO:0000256" key="3">
    <source>
        <dbReference type="ARBA" id="ARBA00022617"/>
    </source>
</evidence>
<dbReference type="InterPro" id="IPR017972">
    <property type="entry name" value="Cyt_P450_CS"/>
</dbReference>
<keyword evidence="4 8" id="KW-0479">Metal-binding</keyword>
<dbReference type="Gene3D" id="1.10.630.10">
    <property type="entry name" value="Cytochrome P450"/>
    <property type="match status" value="1"/>
</dbReference>
<organism evidence="10 11">
    <name type="scientific">Dactylonectria estremocensis</name>
    <dbReference type="NCBI Taxonomy" id="1079267"/>
    <lineage>
        <taxon>Eukaryota</taxon>
        <taxon>Fungi</taxon>
        <taxon>Dikarya</taxon>
        <taxon>Ascomycota</taxon>
        <taxon>Pezizomycotina</taxon>
        <taxon>Sordariomycetes</taxon>
        <taxon>Hypocreomycetidae</taxon>
        <taxon>Hypocreales</taxon>
        <taxon>Nectriaceae</taxon>
        <taxon>Dactylonectria</taxon>
    </lineage>
</organism>
<evidence type="ECO:0000313" key="11">
    <source>
        <dbReference type="Proteomes" id="UP000717696"/>
    </source>
</evidence>
<dbReference type="PRINTS" id="PR00463">
    <property type="entry name" value="EP450I"/>
</dbReference>
<name>A0A9P9DMM7_9HYPO</name>
<evidence type="ECO:0000256" key="7">
    <source>
        <dbReference type="ARBA" id="ARBA00023033"/>
    </source>
</evidence>
<comment type="similarity">
    <text evidence="2 9">Belongs to the cytochrome P450 family.</text>
</comment>
<dbReference type="PRINTS" id="PR00385">
    <property type="entry name" value="P450"/>
</dbReference>
<evidence type="ECO:0000256" key="8">
    <source>
        <dbReference type="PIRSR" id="PIRSR602401-1"/>
    </source>
</evidence>
<keyword evidence="11" id="KW-1185">Reference proteome</keyword>
<dbReference type="InterPro" id="IPR050121">
    <property type="entry name" value="Cytochrome_P450_monoxygenase"/>
</dbReference>
<dbReference type="InterPro" id="IPR002401">
    <property type="entry name" value="Cyt_P450_E_grp-I"/>
</dbReference>
<keyword evidence="6 8" id="KW-0408">Iron</keyword>
<dbReference type="CDD" id="cd11062">
    <property type="entry name" value="CYP58-like"/>
    <property type="match status" value="1"/>
</dbReference>
<accession>A0A9P9DMM7</accession>
<gene>
    <name evidence="10" type="ORF">B0J13DRAFT_485021</name>
</gene>
<dbReference type="Pfam" id="PF00067">
    <property type="entry name" value="p450"/>
    <property type="match status" value="1"/>
</dbReference>
<dbReference type="Proteomes" id="UP000717696">
    <property type="component" value="Unassembled WGS sequence"/>
</dbReference>
<protein>
    <submittedName>
        <fullName evidence="10">Cytochrome P450</fullName>
    </submittedName>
</protein>
<keyword evidence="3 8" id="KW-0349">Heme</keyword>
<evidence type="ECO:0000256" key="1">
    <source>
        <dbReference type="ARBA" id="ARBA00001971"/>
    </source>
</evidence>
<comment type="cofactor">
    <cofactor evidence="1 8">
        <name>heme</name>
        <dbReference type="ChEBI" id="CHEBI:30413"/>
    </cofactor>
</comment>
<dbReference type="OrthoDB" id="3945418at2759"/>
<dbReference type="InterPro" id="IPR001128">
    <property type="entry name" value="Cyt_P450"/>
</dbReference>
<sequence>MVSVLAAAGLLVLFLLSRAIYRLHFSPLAKFPGPKIAALTSWYCAYHDIIRGGQYVWVIEEMHRQYGPIVRTMPNVLHVNDPSFIDQLYAQSPHQRRERAQTVLNLFHEHLSVLPTRDHNLHRRRRAVLSRFFSQQNVRRLLPVINDTLADLLQRMEGWAKTHDPICINAAYRAATKDVIQAYALGEGQKCLHMEDCNAAFFETLSAGRFSHVGVHFHTFSVLLTKLPPSVITAMSPQVLAFIHFVEDLGKKISSIRSAKDHPEGRTIFHEILRSDIPDEEKSTPRLVDEAMVLAIAGADTTASTMVAVTYHVLSDPAMFARLRAELESVMPSPDQPPDPVKLDGLPFLNALIEEALRLYPSATHRQDRVAPDDDLTFQNTNGQKTIIPAGTMIGMTAPIINRHPAWYENPDMFDPDRYLENPKLFRRHLTFSKGARQCLGMNLAYQELQTFTAGVFRKYRIYDGSLAQQNGPTLELYNTTIEDIKLHSDYVTPGLRPGSQGVSVRIRNM</sequence>
<feature type="binding site" description="axial binding residue" evidence="8">
    <location>
        <position position="439"/>
    </location>
    <ligand>
        <name>heme</name>
        <dbReference type="ChEBI" id="CHEBI:30413"/>
    </ligand>
    <ligandPart>
        <name>Fe</name>
        <dbReference type="ChEBI" id="CHEBI:18248"/>
    </ligandPart>
</feature>